<evidence type="ECO:0000313" key="2">
    <source>
        <dbReference type="Proteomes" id="UP001189624"/>
    </source>
</evidence>
<proteinExistence type="predicted"/>
<organism evidence="1 2">
    <name type="scientific">Sphenostylis stenocarpa</name>
    <dbReference type="NCBI Taxonomy" id="92480"/>
    <lineage>
        <taxon>Eukaryota</taxon>
        <taxon>Viridiplantae</taxon>
        <taxon>Streptophyta</taxon>
        <taxon>Embryophyta</taxon>
        <taxon>Tracheophyta</taxon>
        <taxon>Spermatophyta</taxon>
        <taxon>Magnoliopsida</taxon>
        <taxon>eudicotyledons</taxon>
        <taxon>Gunneridae</taxon>
        <taxon>Pentapetalae</taxon>
        <taxon>rosids</taxon>
        <taxon>fabids</taxon>
        <taxon>Fabales</taxon>
        <taxon>Fabaceae</taxon>
        <taxon>Papilionoideae</taxon>
        <taxon>50 kb inversion clade</taxon>
        <taxon>NPAAA clade</taxon>
        <taxon>indigoferoid/millettioid clade</taxon>
        <taxon>Phaseoleae</taxon>
        <taxon>Sphenostylis</taxon>
    </lineage>
</organism>
<name>A0AA86VL65_9FABA</name>
<dbReference type="AlphaFoldDB" id="A0AA86VL65"/>
<sequence>MGDSRYIHQCIGQNYLHFVTFSSSHCQPLLDLQKHLSWIQKNGSHPRRRLLYPGEMLLKVQQWLTV</sequence>
<reference evidence="1" key="1">
    <citation type="submission" date="2023-10" db="EMBL/GenBank/DDBJ databases">
        <authorList>
            <person name="Domelevo Entfellner J.-B."/>
        </authorList>
    </citation>
    <scope>NUCLEOTIDE SEQUENCE</scope>
</reference>
<keyword evidence="2" id="KW-1185">Reference proteome</keyword>
<dbReference type="Gramene" id="rna-AYBTSS11_LOCUS16418">
    <property type="protein sequence ID" value="CAJ1955982.1"/>
    <property type="gene ID" value="gene-AYBTSS11_LOCUS16418"/>
</dbReference>
<gene>
    <name evidence="1" type="ORF">AYBTSS11_LOCUS16418</name>
</gene>
<protein>
    <submittedName>
        <fullName evidence="1">Uncharacterized protein</fullName>
    </submittedName>
</protein>
<evidence type="ECO:0000313" key="1">
    <source>
        <dbReference type="EMBL" id="CAJ1955982.1"/>
    </source>
</evidence>
<dbReference type="Proteomes" id="UP001189624">
    <property type="component" value="Chromosome 5"/>
</dbReference>
<accession>A0AA86VL65</accession>
<dbReference type="EMBL" id="OY731402">
    <property type="protein sequence ID" value="CAJ1955982.1"/>
    <property type="molecule type" value="Genomic_DNA"/>
</dbReference>